<evidence type="ECO:0000256" key="2">
    <source>
        <dbReference type="ARBA" id="ARBA00023002"/>
    </source>
</evidence>
<evidence type="ECO:0000313" key="4">
    <source>
        <dbReference type="Proteomes" id="UP000654401"/>
    </source>
</evidence>
<dbReference type="InterPro" id="IPR002347">
    <property type="entry name" value="SDR_fam"/>
</dbReference>
<dbReference type="AlphaFoldDB" id="A0A8J6NXG7"/>
<reference evidence="3 4" key="1">
    <citation type="submission" date="2020-08" db="EMBL/GenBank/DDBJ databases">
        <title>Bridging the membrane lipid divide: bacteria of the FCB group superphylum have the potential to synthesize archaeal ether lipids.</title>
        <authorList>
            <person name="Villanueva L."/>
            <person name="Von Meijenfeldt F.A.B."/>
            <person name="Westbye A.B."/>
            <person name="Yadav S."/>
            <person name="Hopmans E.C."/>
            <person name="Dutilh B.E."/>
            <person name="Sinninghe Damste J.S."/>
        </authorList>
    </citation>
    <scope>NUCLEOTIDE SEQUENCE [LARGE SCALE GENOMIC DNA]</scope>
    <source>
        <strain evidence="3">NIOZ-UU100</strain>
    </source>
</reference>
<dbReference type="Pfam" id="PF13561">
    <property type="entry name" value="adh_short_C2"/>
    <property type="match status" value="1"/>
</dbReference>
<sequence>MGNDTNSYQGKVVLITGAAHRIGAATVRLLHKSGMNIVLHYRNSATDAVALQDELQQNRPDSVELIQADLHQISGFDSIIQQAAGYWGRLDVLINNASTFYPTPVGSMDEDGWDDLIGTNLKAPLFLSQAAAPELKRVHGTIINIVDIHAERPLKEHTLYSIAKAGITMLTKSMARELGPEIRVNGVAPGAILWPESGLDDDTRAEIISRTALKRSGEPDDIAQTILFLIGSANYITGQIISVDGGRTLSN</sequence>
<dbReference type="PROSITE" id="PS00061">
    <property type="entry name" value="ADH_SHORT"/>
    <property type="match status" value="1"/>
</dbReference>
<comment type="similarity">
    <text evidence="1">Belongs to the short-chain dehydrogenases/reductases (SDR) family.</text>
</comment>
<gene>
    <name evidence="3" type="ORF">H8D24_03580</name>
</gene>
<dbReference type="GO" id="GO:0047040">
    <property type="term" value="F:pteridine reductase activity"/>
    <property type="evidence" value="ECO:0007669"/>
    <property type="project" value="UniProtKB-EC"/>
</dbReference>
<dbReference type="EC" id="1.5.1.33" evidence="3"/>
<accession>A0A8J6NXG7</accession>
<dbReference type="InterPro" id="IPR036291">
    <property type="entry name" value="NAD(P)-bd_dom_sf"/>
</dbReference>
<evidence type="ECO:0000256" key="1">
    <source>
        <dbReference type="ARBA" id="ARBA00006484"/>
    </source>
</evidence>
<evidence type="ECO:0000313" key="3">
    <source>
        <dbReference type="EMBL" id="MBC8519474.1"/>
    </source>
</evidence>
<keyword evidence="2 3" id="KW-0560">Oxidoreductase</keyword>
<dbReference type="SUPFAM" id="SSF51735">
    <property type="entry name" value="NAD(P)-binding Rossmann-fold domains"/>
    <property type="match status" value="1"/>
</dbReference>
<dbReference type="InterPro" id="IPR020904">
    <property type="entry name" value="Sc_DH/Rdtase_CS"/>
</dbReference>
<comment type="caution">
    <text evidence="3">The sequence shown here is derived from an EMBL/GenBank/DDBJ whole genome shotgun (WGS) entry which is preliminary data.</text>
</comment>
<dbReference type="FunFam" id="3.40.50.720:FF:000084">
    <property type="entry name" value="Short-chain dehydrogenase reductase"/>
    <property type="match status" value="1"/>
</dbReference>
<dbReference type="PRINTS" id="PR00081">
    <property type="entry name" value="GDHRDH"/>
</dbReference>
<name>A0A8J6NXG7_9GAMM</name>
<dbReference type="Gene3D" id="3.40.50.720">
    <property type="entry name" value="NAD(P)-binding Rossmann-like Domain"/>
    <property type="match status" value="1"/>
</dbReference>
<organism evidence="3 4">
    <name type="scientific">Candidatus Thiopontia autotrophica</name>
    <dbReference type="NCBI Taxonomy" id="2841688"/>
    <lineage>
        <taxon>Bacteria</taxon>
        <taxon>Pseudomonadati</taxon>
        <taxon>Pseudomonadota</taxon>
        <taxon>Gammaproteobacteria</taxon>
        <taxon>Candidatus Thiopontia</taxon>
    </lineage>
</organism>
<protein>
    <submittedName>
        <fullName evidence="3">Pteridine reductase</fullName>
        <ecNumber evidence="3">1.5.1.33</ecNumber>
    </submittedName>
</protein>
<dbReference type="EMBL" id="JACNFK010000023">
    <property type="protein sequence ID" value="MBC8519474.1"/>
    <property type="molecule type" value="Genomic_DNA"/>
</dbReference>
<dbReference type="Proteomes" id="UP000654401">
    <property type="component" value="Unassembled WGS sequence"/>
</dbReference>
<dbReference type="PRINTS" id="PR00080">
    <property type="entry name" value="SDRFAMILY"/>
</dbReference>
<dbReference type="NCBIfam" id="NF006598">
    <property type="entry name" value="PRK09135.1"/>
    <property type="match status" value="1"/>
</dbReference>
<dbReference type="PANTHER" id="PTHR43639">
    <property type="entry name" value="OXIDOREDUCTASE, SHORT-CHAIN DEHYDROGENASE/REDUCTASE FAMILY (AFU_ORTHOLOGUE AFUA_5G02870)"/>
    <property type="match status" value="1"/>
</dbReference>
<dbReference type="PANTHER" id="PTHR43639:SF1">
    <property type="entry name" value="SHORT-CHAIN DEHYDROGENASE_REDUCTASE FAMILY PROTEIN"/>
    <property type="match status" value="1"/>
</dbReference>
<proteinExistence type="inferred from homology"/>